<feature type="non-terminal residue" evidence="2">
    <location>
        <position position="70"/>
    </location>
</feature>
<proteinExistence type="predicted"/>
<feature type="compositionally biased region" description="Polar residues" evidence="1">
    <location>
        <begin position="27"/>
        <end position="39"/>
    </location>
</feature>
<evidence type="ECO:0000313" key="3">
    <source>
        <dbReference type="Proteomes" id="UP000837857"/>
    </source>
</evidence>
<gene>
    <name evidence="2" type="ORF">IPOD504_LOCUS37</name>
</gene>
<dbReference type="EMBL" id="OW152813">
    <property type="protein sequence ID" value="CAH2034227.1"/>
    <property type="molecule type" value="Genomic_DNA"/>
</dbReference>
<organism evidence="2 3">
    <name type="scientific">Iphiclides podalirius</name>
    <name type="common">scarce swallowtail</name>
    <dbReference type="NCBI Taxonomy" id="110791"/>
    <lineage>
        <taxon>Eukaryota</taxon>
        <taxon>Metazoa</taxon>
        <taxon>Ecdysozoa</taxon>
        <taxon>Arthropoda</taxon>
        <taxon>Hexapoda</taxon>
        <taxon>Insecta</taxon>
        <taxon>Pterygota</taxon>
        <taxon>Neoptera</taxon>
        <taxon>Endopterygota</taxon>
        <taxon>Lepidoptera</taxon>
        <taxon>Glossata</taxon>
        <taxon>Ditrysia</taxon>
        <taxon>Papilionoidea</taxon>
        <taxon>Papilionidae</taxon>
        <taxon>Papilioninae</taxon>
        <taxon>Iphiclides</taxon>
    </lineage>
</organism>
<reference evidence="2" key="1">
    <citation type="submission" date="2022-03" db="EMBL/GenBank/DDBJ databases">
        <authorList>
            <person name="Martin H S."/>
        </authorList>
    </citation>
    <scope>NUCLEOTIDE SEQUENCE</scope>
</reference>
<name>A0ABN8HJ61_9NEOP</name>
<evidence type="ECO:0000313" key="2">
    <source>
        <dbReference type="EMBL" id="CAH2034227.1"/>
    </source>
</evidence>
<sequence length="70" mass="7092">MSPTPAAETGGPSESGYKSGRAEGASFSRQAIDTTTTQRAGAVLCHGDLYGRSADDELATISTPASSARD</sequence>
<evidence type="ECO:0000256" key="1">
    <source>
        <dbReference type="SAM" id="MobiDB-lite"/>
    </source>
</evidence>
<dbReference type="Proteomes" id="UP000837857">
    <property type="component" value="Chromosome 1"/>
</dbReference>
<protein>
    <submittedName>
        <fullName evidence="2">Uncharacterized protein</fullName>
    </submittedName>
</protein>
<feature type="region of interest" description="Disordered" evidence="1">
    <location>
        <begin position="1"/>
        <end position="39"/>
    </location>
</feature>
<accession>A0ABN8HJ61</accession>
<keyword evidence="3" id="KW-1185">Reference proteome</keyword>